<organism evidence="1 2">
    <name type="scientific">Streptomyces iconiensis</name>
    <dbReference type="NCBI Taxonomy" id="1384038"/>
    <lineage>
        <taxon>Bacteria</taxon>
        <taxon>Bacillati</taxon>
        <taxon>Actinomycetota</taxon>
        <taxon>Actinomycetes</taxon>
        <taxon>Kitasatosporales</taxon>
        <taxon>Streptomycetaceae</taxon>
        <taxon>Streptomyces</taxon>
    </lineage>
</organism>
<keyword evidence="2" id="KW-1185">Reference proteome</keyword>
<comment type="caution">
    <text evidence="1">The sequence shown here is derived from an EMBL/GenBank/DDBJ whole genome shotgun (WGS) entry which is preliminary data.</text>
</comment>
<dbReference type="EMBL" id="JANCPR020000020">
    <property type="protein sequence ID" value="MDJ1134346.1"/>
    <property type="molecule type" value="Genomic_DNA"/>
</dbReference>
<dbReference type="Gene3D" id="3.90.180.10">
    <property type="entry name" value="Medium-chain alcohol dehydrogenases, catalytic domain"/>
    <property type="match status" value="1"/>
</dbReference>
<evidence type="ECO:0000313" key="1">
    <source>
        <dbReference type="EMBL" id="MDJ1134346.1"/>
    </source>
</evidence>
<gene>
    <name evidence="1" type="ORF">NMN56_020740</name>
</gene>
<protein>
    <submittedName>
        <fullName evidence="1">Zinc-binding dehydrogenase</fullName>
    </submittedName>
</protein>
<proteinExistence type="predicted"/>
<name>A0ABT6ZZ55_9ACTN</name>
<sequence>MRFSSIAVDPDPVALRGLVDLVEEGRLGVHVQETFPFERVADAHRLLDGGHLRGKLVLTL</sequence>
<reference evidence="1 2" key="1">
    <citation type="submission" date="2023-05" db="EMBL/GenBank/DDBJ databases">
        <title>Streptantibioticus silvisoli sp. nov., acidotolerant actinomycetes 1 from pine litter.</title>
        <authorList>
            <person name="Swiecimska M."/>
            <person name="Golinska P."/>
            <person name="Sangal V."/>
            <person name="Wachnowicz B."/>
            <person name="Goodfellow M."/>
        </authorList>
    </citation>
    <scope>NUCLEOTIDE SEQUENCE [LARGE SCALE GENOMIC DNA]</scope>
    <source>
        <strain evidence="1 2">DSM 42109</strain>
    </source>
</reference>
<evidence type="ECO:0000313" key="2">
    <source>
        <dbReference type="Proteomes" id="UP001214441"/>
    </source>
</evidence>
<dbReference type="Pfam" id="PF13602">
    <property type="entry name" value="ADH_zinc_N_2"/>
    <property type="match status" value="1"/>
</dbReference>
<accession>A0ABT6ZZ55</accession>
<dbReference type="Proteomes" id="UP001214441">
    <property type="component" value="Unassembled WGS sequence"/>
</dbReference>
<dbReference type="Gene3D" id="3.40.50.720">
    <property type="entry name" value="NAD(P)-binding Rossmann-like Domain"/>
    <property type="match status" value="1"/>
</dbReference>